<name>A0A4Q4NHD4_ALTAL</name>
<protein>
    <recommendedName>
        <fullName evidence="1">BTB domain-containing protein</fullName>
    </recommendedName>
</protein>
<dbReference type="EMBL" id="PDXD01000014">
    <property type="protein sequence ID" value="RYN75585.1"/>
    <property type="molecule type" value="Genomic_DNA"/>
</dbReference>
<evidence type="ECO:0000259" key="1">
    <source>
        <dbReference type="PROSITE" id="PS50097"/>
    </source>
</evidence>
<dbReference type="AlphaFoldDB" id="A0A4Q4NHD4"/>
<dbReference type="Pfam" id="PF00651">
    <property type="entry name" value="BTB"/>
    <property type="match status" value="1"/>
</dbReference>
<dbReference type="PANTHER" id="PTHR47843">
    <property type="entry name" value="BTB DOMAIN-CONTAINING PROTEIN-RELATED"/>
    <property type="match status" value="1"/>
</dbReference>
<dbReference type="Proteomes" id="UP000291422">
    <property type="component" value="Unassembled WGS sequence"/>
</dbReference>
<dbReference type="SUPFAM" id="SSF54695">
    <property type="entry name" value="POZ domain"/>
    <property type="match status" value="1"/>
</dbReference>
<dbReference type="InterPro" id="IPR011333">
    <property type="entry name" value="SKP1/BTB/POZ_sf"/>
</dbReference>
<dbReference type="VEuPathDB" id="FungiDB:CC77DRAFT_1077943"/>
<proteinExistence type="predicted"/>
<dbReference type="Gene3D" id="3.30.710.10">
    <property type="entry name" value="Potassium Channel Kv1.1, Chain A"/>
    <property type="match status" value="1"/>
</dbReference>
<reference evidence="3" key="1">
    <citation type="journal article" date="2019" name="bioRxiv">
        <title>Genomics, evolutionary history and diagnostics of the Alternaria alternata species group including apple and Asian pear pathotypes.</title>
        <authorList>
            <person name="Armitage A.D."/>
            <person name="Cockerton H.M."/>
            <person name="Sreenivasaprasad S."/>
            <person name="Woodhall J.W."/>
            <person name="Lane C.R."/>
            <person name="Harrison R.J."/>
            <person name="Clarkson J.P."/>
        </authorList>
    </citation>
    <scope>NUCLEOTIDE SEQUENCE [LARGE SCALE GENOMIC DNA]</scope>
    <source>
        <strain evidence="3">FERA 1177</strain>
    </source>
</reference>
<accession>A0A4Q4NHD4</accession>
<gene>
    <name evidence="2" type="ORF">AA0117_g6254</name>
</gene>
<comment type="caution">
    <text evidence="2">The sequence shown here is derived from an EMBL/GenBank/DDBJ whole genome shotgun (WGS) entry which is preliminary data.</text>
</comment>
<dbReference type="PROSITE" id="PS50097">
    <property type="entry name" value="BTB"/>
    <property type="match status" value="1"/>
</dbReference>
<feature type="domain" description="BTB" evidence="1">
    <location>
        <begin position="24"/>
        <end position="92"/>
    </location>
</feature>
<dbReference type="InterPro" id="IPR000210">
    <property type="entry name" value="BTB/POZ_dom"/>
</dbReference>
<evidence type="ECO:0000313" key="2">
    <source>
        <dbReference type="EMBL" id="RYN75585.1"/>
    </source>
</evidence>
<organism evidence="2 3">
    <name type="scientific">Alternaria alternata</name>
    <name type="common">Alternaria rot fungus</name>
    <name type="synonym">Torula alternata</name>
    <dbReference type="NCBI Taxonomy" id="5599"/>
    <lineage>
        <taxon>Eukaryota</taxon>
        <taxon>Fungi</taxon>
        <taxon>Dikarya</taxon>
        <taxon>Ascomycota</taxon>
        <taxon>Pezizomycotina</taxon>
        <taxon>Dothideomycetes</taxon>
        <taxon>Pleosporomycetidae</taxon>
        <taxon>Pleosporales</taxon>
        <taxon>Pleosporineae</taxon>
        <taxon>Pleosporaceae</taxon>
        <taxon>Alternaria</taxon>
        <taxon>Alternaria sect. Alternaria</taxon>
        <taxon>Alternaria alternata complex</taxon>
    </lineage>
</organism>
<dbReference type="PANTHER" id="PTHR47843:SF5">
    <property type="entry name" value="BTB_POZ DOMAIN PROTEIN"/>
    <property type="match status" value="1"/>
</dbReference>
<dbReference type="CDD" id="cd18186">
    <property type="entry name" value="BTB_POZ_ZBTB_KLHL-like"/>
    <property type="match status" value="1"/>
</dbReference>
<sequence length="269" mass="29854">MAVEQAREELVGTLKSLLESGDYSDFVITCGTDTYNVHKNVVCTRARFLKGAERFTAGQKAAAAKADLSEDEPEIVKLLMQYLYEGEYDVTLADMTHLALPVVCVNKQDPYKYSFPHTCQPGCYNYSHACICPHHQCRSGSCCVDFVCTQCCPDWASRTKGIVASQLLVSAKMYEIGDKYDVLGLKQLALAKFSLACEKYWESQEFAPAAHYAFSTTPESDKGLRDIVTKTIADHMKTLNSPAVEALLNEFNGLAMSVLKIRAKDLGWI</sequence>
<evidence type="ECO:0000313" key="3">
    <source>
        <dbReference type="Proteomes" id="UP000291422"/>
    </source>
</evidence>